<dbReference type="AlphaFoldDB" id="A0A6A4GTW2"/>
<reference evidence="2" key="1">
    <citation type="journal article" date="2019" name="Environ. Microbiol.">
        <title>Fungal ecological strategies reflected in gene transcription - a case study of two litter decomposers.</title>
        <authorList>
            <person name="Barbi F."/>
            <person name="Kohler A."/>
            <person name="Barry K."/>
            <person name="Baskaran P."/>
            <person name="Daum C."/>
            <person name="Fauchery L."/>
            <person name="Ihrmark K."/>
            <person name="Kuo A."/>
            <person name="LaButti K."/>
            <person name="Lipzen A."/>
            <person name="Morin E."/>
            <person name="Grigoriev I.V."/>
            <person name="Henrissat B."/>
            <person name="Lindahl B."/>
            <person name="Martin F."/>
        </authorList>
    </citation>
    <scope>NUCLEOTIDE SEQUENCE</scope>
    <source>
        <strain evidence="2">JB14</strain>
    </source>
</reference>
<feature type="region of interest" description="Disordered" evidence="1">
    <location>
        <begin position="157"/>
        <end position="176"/>
    </location>
</feature>
<evidence type="ECO:0000313" key="2">
    <source>
        <dbReference type="EMBL" id="KAE9389138.1"/>
    </source>
</evidence>
<keyword evidence="3" id="KW-1185">Reference proteome</keyword>
<name>A0A6A4GTW2_9AGAR</name>
<proteinExistence type="predicted"/>
<protein>
    <submittedName>
        <fullName evidence="2">Uncharacterized protein</fullName>
    </submittedName>
</protein>
<dbReference type="EMBL" id="ML769710">
    <property type="protein sequence ID" value="KAE9389138.1"/>
    <property type="molecule type" value="Genomic_DNA"/>
</dbReference>
<feature type="compositionally biased region" description="Low complexity" evidence="1">
    <location>
        <begin position="157"/>
        <end position="171"/>
    </location>
</feature>
<dbReference type="OrthoDB" id="3033315at2759"/>
<evidence type="ECO:0000256" key="1">
    <source>
        <dbReference type="SAM" id="MobiDB-lite"/>
    </source>
</evidence>
<dbReference type="Proteomes" id="UP000799118">
    <property type="component" value="Unassembled WGS sequence"/>
</dbReference>
<organism evidence="2 3">
    <name type="scientific">Gymnopus androsaceus JB14</name>
    <dbReference type="NCBI Taxonomy" id="1447944"/>
    <lineage>
        <taxon>Eukaryota</taxon>
        <taxon>Fungi</taxon>
        <taxon>Dikarya</taxon>
        <taxon>Basidiomycota</taxon>
        <taxon>Agaricomycotina</taxon>
        <taxon>Agaricomycetes</taxon>
        <taxon>Agaricomycetidae</taxon>
        <taxon>Agaricales</taxon>
        <taxon>Marasmiineae</taxon>
        <taxon>Omphalotaceae</taxon>
        <taxon>Gymnopus</taxon>
    </lineage>
</organism>
<accession>A0A6A4GTW2</accession>
<gene>
    <name evidence="2" type="ORF">BT96DRAFT_1003524</name>
</gene>
<evidence type="ECO:0000313" key="3">
    <source>
        <dbReference type="Proteomes" id="UP000799118"/>
    </source>
</evidence>
<sequence>MDWPGYNFTEEAYHMIRKLDEEATSIEAKGEQLPPRLSTWCGVAVKKLSDEVKVVANIVSQEYATAPGIIQKGEMLSHLEGRLRELIEIMAKCEKFLDMLNEGSVVVGIVFRAQYLKKIKAYHDKTTITRMKISWADILRGGANREEQQPELVAEVSNLPSSQLPTTTPTLAGNGQGEGTISAQLISQGILLTPLPGSLINNIAEASLGQAAAGSLSQEAPSASLSHTRVGTMALNTVGNDVNNATVNDHSRHTGNRNTVVLNIENMVFNNFWMGNGPSQSTKQIFWRFAVVFL</sequence>